<proteinExistence type="predicted"/>
<dbReference type="PANTHER" id="PTHR37305:SF1">
    <property type="entry name" value="MEMBRANE PROTEIN"/>
    <property type="match status" value="1"/>
</dbReference>
<feature type="transmembrane region" description="Helical" evidence="1">
    <location>
        <begin position="226"/>
        <end position="250"/>
    </location>
</feature>
<reference evidence="2" key="2">
    <citation type="submission" date="2021-04" db="EMBL/GenBank/DDBJ databases">
        <authorList>
            <person name="Gilroy R."/>
        </authorList>
    </citation>
    <scope>NUCLEOTIDE SEQUENCE</scope>
    <source>
        <strain evidence="2">ChiHjej13B12-752</strain>
    </source>
</reference>
<keyword evidence="1" id="KW-1133">Transmembrane helix</keyword>
<feature type="transmembrane region" description="Helical" evidence="1">
    <location>
        <begin position="108"/>
        <end position="133"/>
    </location>
</feature>
<feature type="transmembrane region" description="Helical" evidence="1">
    <location>
        <begin position="21"/>
        <end position="41"/>
    </location>
</feature>
<feature type="transmembrane region" description="Helical" evidence="1">
    <location>
        <begin position="61"/>
        <end position="87"/>
    </location>
</feature>
<dbReference type="Proteomes" id="UP000823989">
    <property type="component" value="Unassembled WGS sequence"/>
</dbReference>
<evidence type="ECO:0000256" key="1">
    <source>
        <dbReference type="SAM" id="Phobius"/>
    </source>
</evidence>
<feature type="transmembrane region" description="Helical" evidence="1">
    <location>
        <begin position="180"/>
        <end position="206"/>
    </location>
</feature>
<evidence type="ECO:0000313" key="2">
    <source>
        <dbReference type="EMBL" id="HIW12437.1"/>
    </source>
</evidence>
<evidence type="ECO:0000313" key="3">
    <source>
        <dbReference type="Proteomes" id="UP000823989"/>
    </source>
</evidence>
<protein>
    <submittedName>
        <fullName evidence="2">ABC transporter permease</fullName>
    </submittedName>
</protein>
<name>A0A9D1TZR2_9STAP</name>
<comment type="caution">
    <text evidence="2">The sequence shown here is derived from an EMBL/GenBank/DDBJ whole genome shotgun (WGS) entry which is preliminary data.</text>
</comment>
<dbReference type="EMBL" id="DXHR01000016">
    <property type="protein sequence ID" value="HIW12437.1"/>
    <property type="molecule type" value="Genomic_DNA"/>
</dbReference>
<keyword evidence="1" id="KW-0472">Membrane</keyword>
<organism evidence="2 3">
    <name type="scientific">Candidatus Salinicoccus stercoripullorum</name>
    <dbReference type="NCBI Taxonomy" id="2838756"/>
    <lineage>
        <taxon>Bacteria</taxon>
        <taxon>Bacillati</taxon>
        <taxon>Bacillota</taxon>
        <taxon>Bacilli</taxon>
        <taxon>Bacillales</taxon>
        <taxon>Staphylococcaceae</taxon>
        <taxon>Salinicoccus</taxon>
    </lineage>
</organism>
<dbReference type="AlphaFoldDB" id="A0A9D1TZR2"/>
<reference evidence="2" key="1">
    <citation type="journal article" date="2021" name="PeerJ">
        <title>Extensive microbial diversity within the chicken gut microbiome revealed by metagenomics and culture.</title>
        <authorList>
            <person name="Gilroy R."/>
            <person name="Ravi A."/>
            <person name="Getino M."/>
            <person name="Pursley I."/>
            <person name="Horton D.L."/>
            <person name="Alikhan N.F."/>
            <person name="Baker D."/>
            <person name="Gharbi K."/>
            <person name="Hall N."/>
            <person name="Watson M."/>
            <person name="Adriaenssens E.M."/>
            <person name="Foster-Nyarko E."/>
            <person name="Jarju S."/>
            <person name="Secka A."/>
            <person name="Antonio M."/>
            <person name="Oren A."/>
            <person name="Chaudhuri R.R."/>
            <person name="La Ragione R."/>
            <person name="Hildebrand F."/>
            <person name="Pallen M.J."/>
        </authorList>
    </citation>
    <scope>NUCLEOTIDE SEQUENCE</scope>
    <source>
        <strain evidence="2">ChiHjej13B12-752</strain>
    </source>
</reference>
<feature type="transmembrane region" description="Helical" evidence="1">
    <location>
        <begin position="153"/>
        <end position="173"/>
    </location>
</feature>
<keyword evidence="1" id="KW-0812">Transmembrane</keyword>
<dbReference type="PANTHER" id="PTHR37305">
    <property type="entry name" value="INTEGRAL MEMBRANE PROTEIN-RELATED"/>
    <property type="match status" value="1"/>
</dbReference>
<gene>
    <name evidence="2" type="ORF">H9891_04680</name>
</gene>
<sequence length="255" mass="28178">MNNLLKAEIFKMQRNRSFWMIFAISAGLSALMHYLIMVDWWKMDGTSFDAVGLGDMNALSMFLVPVFFNLMIGTLAAFFISTEFGAGGVIKNQILSGRHRHLIYVSKYIVYTMGSVLIGVLVPLSTGVIMLAVTGNLEILDGGNIVYLIRMHLLFILQYAGYTAMVTLLAVLTEDSGKTIIFSVLFTILMFVVGKVPVFNIVEIIYDHSIFQQFNLVMAPEMSAGMMTEAVIVGVLTIVVVAAVGCMVFGRKEIK</sequence>
<accession>A0A9D1TZR2</accession>